<gene>
    <name evidence="2" type="ORF">ETAA8_59110</name>
</gene>
<dbReference type="KEGG" id="aagg:ETAA8_59110"/>
<reference evidence="2 3" key="1">
    <citation type="submission" date="2019-02" db="EMBL/GenBank/DDBJ databases">
        <title>Deep-cultivation of Planctomycetes and their phenomic and genomic characterization uncovers novel biology.</title>
        <authorList>
            <person name="Wiegand S."/>
            <person name="Jogler M."/>
            <person name="Boedeker C."/>
            <person name="Pinto D."/>
            <person name="Vollmers J."/>
            <person name="Rivas-Marin E."/>
            <person name="Kohn T."/>
            <person name="Peeters S.H."/>
            <person name="Heuer A."/>
            <person name="Rast P."/>
            <person name="Oberbeckmann S."/>
            <person name="Bunk B."/>
            <person name="Jeske O."/>
            <person name="Meyerdierks A."/>
            <person name="Storesund J.E."/>
            <person name="Kallscheuer N."/>
            <person name="Luecker S."/>
            <person name="Lage O.M."/>
            <person name="Pohl T."/>
            <person name="Merkel B.J."/>
            <person name="Hornburger P."/>
            <person name="Mueller R.-W."/>
            <person name="Bruemmer F."/>
            <person name="Labrenz M."/>
            <person name="Spormann A.M."/>
            <person name="Op den Camp H."/>
            <person name="Overmann J."/>
            <person name="Amann R."/>
            <person name="Jetten M.S.M."/>
            <person name="Mascher T."/>
            <person name="Medema M.H."/>
            <person name="Devos D.P."/>
            <person name="Kaster A.-K."/>
            <person name="Ovreas L."/>
            <person name="Rohde M."/>
            <person name="Galperin M.Y."/>
            <person name="Jogler C."/>
        </authorList>
    </citation>
    <scope>NUCLEOTIDE SEQUENCE [LARGE SCALE GENOMIC DNA]</scope>
    <source>
        <strain evidence="2 3">ETA_A8</strain>
    </source>
</reference>
<dbReference type="PANTHER" id="PTHR30093:SF2">
    <property type="entry name" value="TYPE II SECRETION SYSTEM PROTEIN H"/>
    <property type="match status" value="1"/>
</dbReference>
<dbReference type="InterPro" id="IPR027558">
    <property type="entry name" value="Pre_pil_HX9DG_C"/>
</dbReference>
<name>A0A517YKM4_9BACT</name>
<accession>A0A517YKM4</accession>
<feature type="domain" description="DUF1559" evidence="1">
    <location>
        <begin position="34"/>
        <end position="292"/>
    </location>
</feature>
<dbReference type="Pfam" id="PF07596">
    <property type="entry name" value="SBP_bac_10"/>
    <property type="match status" value="1"/>
</dbReference>
<dbReference type="InterPro" id="IPR045584">
    <property type="entry name" value="Pilin-like"/>
</dbReference>
<organism evidence="2 3">
    <name type="scientific">Anatilimnocola aggregata</name>
    <dbReference type="NCBI Taxonomy" id="2528021"/>
    <lineage>
        <taxon>Bacteria</taxon>
        <taxon>Pseudomonadati</taxon>
        <taxon>Planctomycetota</taxon>
        <taxon>Planctomycetia</taxon>
        <taxon>Pirellulales</taxon>
        <taxon>Pirellulaceae</taxon>
        <taxon>Anatilimnocola</taxon>
    </lineage>
</organism>
<dbReference type="SUPFAM" id="SSF54523">
    <property type="entry name" value="Pili subunits"/>
    <property type="match status" value="1"/>
</dbReference>
<dbReference type="RefSeq" id="WP_145096767.1">
    <property type="nucleotide sequence ID" value="NZ_CP036274.1"/>
</dbReference>
<dbReference type="Gene3D" id="3.30.700.10">
    <property type="entry name" value="Glycoprotein, Type 4 Pilin"/>
    <property type="match status" value="1"/>
</dbReference>
<keyword evidence="3" id="KW-1185">Reference proteome</keyword>
<dbReference type="NCBIfam" id="TIGR02532">
    <property type="entry name" value="IV_pilin_GFxxxE"/>
    <property type="match status" value="1"/>
</dbReference>
<sequence length="311" mass="34330">MNGSSPRRAFTLVELLVVIAIIGVLVALLLPAVQAAREAARRSQCSNNLKQLGLAIHNYHDTFQYLPISISRWSEGARPTPVRNGKGWIVSILPHAEQTALYTRFEKYFNGDFTGGAGLNDPAVECRDAMKTPVKFLQCPSDPDAGKAALGQWQCETFLVTRTNYKGVMGDHKMGNASSVHPSPTPDRHNTNLCNGIFYRNNYQDGVRLGSITDGTSNTFMVGEDVVSQNFHSAAFYSNGDYCSCHGPPNFFVYPPTVGSWWNVMTFRSKHPGIVQFVLGDGSVRIIQQNINYDLYRYLATKAEGETAIVP</sequence>
<evidence type="ECO:0000313" key="2">
    <source>
        <dbReference type="EMBL" id="QDU30763.1"/>
    </source>
</evidence>
<dbReference type="InterPro" id="IPR012902">
    <property type="entry name" value="N_methyl_site"/>
</dbReference>
<proteinExistence type="predicted"/>
<dbReference type="Pfam" id="PF07963">
    <property type="entry name" value="N_methyl"/>
    <property type="match status" value="1"/>
</dbReference>
<dbReference type="Proteomes" id="UP000315017">
    <property type="component" value="Chromosome"/>
</dbReference>
<protein>
    <recommendedName>
        <fullName evidence="1">DUF1559 domain-containing protein</fullName>
    </recommendedName>
</protein>
<dbReference type="EMBL" id="CP036274">
    <property type="protein sequence ID" value="QDU30763.1"/>
    <property type="molecule type" value="Genomic_DNA"/>
</dbReference>
<dbReference type="PANTHER" id="PTHR30093">
    <property type="entry name" value="GENERAL SECRETION PATHWAY PROTEIN G"/>
    <property type="match status" value="1"/>
</dbReference>
<dbReference type="NCBIfam" id="TIGR04294">
    <property type="entry name" value="pre_pil_HX9DG"/>
    <property type="match status" value="1"/>
</dbReference>
<evidence type="ECO:0000259" key="1">
    <source>
        <dbReference type="Pfam" id="PF07596"/>
    </source>
</evidence>
<evidence type="ECO:0000313" key="3">
    <source>
        <dbReference type="Proteomes" id="UP000315017"/>
    </source>
</evidence>
<dbReference type="AlphaFoldDB" id="A0A517YKM4"/>
<dbReference type="InterPro" id="IPR011453">
    <property type="entry name" value="DUF1559"/>
</dbReference>
<dbReference type="OrthoDB" id="276576at2"/>